<dbReference type="InterPro" id="IPR011006">
    <property type="entry name" value="CheY-like_superfamily"/>
</dbReference>
<evidence type="ECO:0000313" key="3">
    <source>
        <dbReference type="EMBL" id="GGH65017.1"/>
    </source>
</evidence>
<dbReference type="PANTHER" id="PTHR43228:SF1">
    <property type="entry name" value="TWO-COMPONENT RESPONSE REGULATOR ARR22"/>
    <property type="match status" value="1"/>
</dbReference>
<dbReference type="SMART" id="SM00448">
    <property type="entry name" value="REC"/>
    <property type="match status" value="1"/>
</dbReference>
<dbReference type="InterPro" id="IPR052048">
    <property type="entry name" value="ST_Response_Regulator"/>
</dbReference>
<keyword evidence="4" id="KW-1185">Reference proteome</keyword>
<evidence type="ECO:0000259" key="2">
    <source>
        <dbReference type="PROSITE" id="PS50110"/>
    </source>
</evidence>
<name>A0A917IWA3_9BACT</name>
<accession>A0A917IWA3</accession>
<dbReference type="RefSeq" id="WP_309789530.1">
    <property type="nucleotide sequence ID" value="NZ_JAVDQE010000002.1"/>
</dbReference>
<evidence type="ECO:0000256" key="1">
    <source>
        <dbReference type="PROSITE-ProRule" id="PRU00169"/>
    </source>
</evidence>
<dbReference type="Proteomes" id="UP000627292">
    <property type="component" value="Unassembled WGS sequence"/>
</dbReference>
<comment type="caution">
    <text evidence="3">The sequence shown here is derived from an EMBL/GenBank/DDBJ whole genome shotgun (WGS) entry which is preliminary data.</text>
</comment>
<dbReference type="GO" id="GO:0000160">
    <property type="term" value="P:phosphorelay signal transduction system"/>
    <property type="evidence" value="ECO:0007669"/>
    <property type="project" value="InterPro"/>
</dbReference>
<dbReference type="AlphaFoldDB" id="A0A917IWA3"/>
<dbReference type="Pfam" id="PF00072">
    <property type="entry name" value="Response_reg"/>
    <property type="match status" value="1"/>
</dbReference>
<organism evidence="3 4">
    <name type="scientific">Filimonas zeae</name>
    <dbReference type="NCBI Taxonomy" id="1737353"/>
    <lineage>
        <taxon>Bacteria</taxon>
        <taxon>Pseudomonadati</taxon>
        <taxon>Bacteroidota</taxon>
        <taxon>Chitinophagia</taxon>
        <taxon>Chitinophagales</taxon>
        <taxon>Chitinophagaceae</taxon>
        <taxon>Filimonas</taxon>
    </lineage>
</organism>
<dbReference type="EMBL" id="BMIB01000002">
    <property type="protein sequence ID" value="GGH65017.1"/>
    <property type="molecule type" value="Genomic_DNA"/>
</dbReference>
<reference evidence="3" key="1">
    <citation type="journal article" date="2014" name="Int. J. Syst. Evol. Microbiol.">
        <title>Complete genome sequence of Corynebacterium casei LMG S-19264T (=DSM 44701T), isolated from a smear-ripened cheese.</title>
        <authorList>
            <consortium name="US DOE Joint Genome Institute (JGI-PGF)"/>
            <person name="Walter F."/>
            <person name="Albersmeier A."/>
            <person name="Kalinowski J."/>
            <person name="Ruckert C."/>
        </authorList>
    </citation>
    <scope>NUCLEOTIDE SEQUENCE</scope>
    <source>
        <strain evidence="3">CGMCC 1.15290</strain>
    </source>
</reference>
<sequence length="158" mass="17865">MNYRKRGHLLWQAVPNQQLLPIIAVSIHSMNNTLSGKKKRLLLVDDDMDTKTFVLLALCRTQTYFECIQVTRVADALKACNLHNPDLILLDYHMPGLNGIDFLKSFRKTYPESNAPIIFYSSLLTNDVKREALMLGVNAVIARPGSVATLTRMIEEFG</sequence>
<proteinExistence type="predicted"/>
<dbReference type="PROSITE" id="PS50110">
    <property type="entry name" value="RESPONSE_REGULATORY"/>
    <property type="match status" value="1"/>
</dbReference>
<dbReference type="SUPFAM" id="SSF52172">
    <property type="entry name" value="CheY-like"/>
    <property type="match status" value="1"/>
</dbReference>
<evidence type="ECO:0000313" key="4">
    <source>
        <dbReference type="Proteomes" id="UP000627292"/>
    </source>
</evidence>
<keyword evidence="1" id="KW-0597">Phosphoprotein</keyword>
<protein>
    <recommendedName>
        <fullName evidence="2">Response regulatory domain-containing protein</fullName>
    </recommendedName>
</protein>
<reference evidence="3" key="2">
    <citation type="submission" date="2020-09" db="EMBL/GenBank/DDBJ databases">
        <authorList>
            <person name="Sun Q."/>
            <person name="Zhou Y."/>
        </authorList>
    </citation>
    <scope>NUCLEOTIDE SEQUENCE</scope>
    <source>
        <strain evidence="3">CGMCC 1.15290</strain>
    </source>
</reference>
<dbReference type="Gene3D" id="3.40.50.2300">
    <property type="match status" value="1"/>
</dbReference>
<dbReference type="InterPro" id="IPR001789">
    <property type="entry name" value="Sig_transdc_resp-reg_receiver"/>
</dbReference>
<gene>
    <name evidence="3" type="ORF">GCM10011379_17700</name>
</gene>
<feature type="modified residue" description="4-aspartylphosphate" evidence="1">
    <location>
        <position position="91"/>
    </location>
</feature>
<dbReference type="PANTHER" id="PTHR43228">
    <property type="entry name" value="TWO-COMPONENT RESPONSE REGULATOR"/>
    <property type="match status" value="1"/>
</dbReference>
<feature type="domain" description="Response regulatory" evidence="2">
    <location>
        <begin position="40"/>
        <end position="158"/>
    </location>
</feature>